<reference evidence="1 2" key="1">
    <citation type="submission" date="2018-01" db="EMBL/GenBank/DDBJ databases">
        <title>Whole genome sequencing of Histamine producing bacteria.</title>
        <authorList>
            <person name="Butler K."/>
        </authorList>
    </citation>
    <scope>NUCLEOTIDE SEQUENCE [LARGE SCALE GENOMIC DNA]</scope>
    <source>
        <strain evidence="1 2">DSM 100436</strain>
    </source>
</reference>
<gene>
    <name evidence="1" type="ORF">C9I98_21635</name>
</gene>
<comment type="caution">
    <text evidence="1">The sequence shown here is derived from an EMBL/GenBank/DDBJ whole genome shotgun (WGS) entry which is preliminary data.</text>
</comment>
<sequence>MATQKQLGVQDYPILKPFRLNGRWYFPSDKTISLKPAQTPFLLKNGKIGLAEQATQVKQEVIK</sequence>
<dbReference type="EMBL" id="PYMA01000018">
    <property type="protein sequence ID" value="PSW14790.1"/>
    <property type="molecule type" value="Genomic_DNA"/>
</dbReference>
<name>A0A2T3NII2_9GAMM</name>
<dbReference type="AlphaFoldDB" id="A0A2T3NII2"/>
<dbReference type="OrthoDB" id="5892294at2"/>
<evidence type="ECO:0000313" key="2">
    <source>
        <dbReference type="Proteomes" id="UP000241771"/>
    </source>
</evidence>
<accession>A0A2T3NII2</accession>
<dbReference type="RefSeq" id="WP_036817387.1">
    <property type="nucleotide sequence ID" value="NZ_JGVO01000071.1"/>
</dbReference>
<organism evidence="1 2">
    <name type="scientific">Photobacterium sanctipauli</name>
    <dbReference type="NCBI Taxonomy" id="1342794"/>
    <lineage>
        <taxon>Bacteria</taxon>
        <taxon>Pseudomonadati</taxon>
        <taxon>Pseudomonadota</taxon>
        <taxon>Gammaproteobacteria</taxon>
        <taxon>Vibrionales</taxon>
        <taxon>Vibrionaceae</taxon>
        <taxon>Photobacterium</taxon>
    </lineage>
</organism>
<keyword evidence="2" id="KW-1185">Reference proteome</keyword>
<dbReference type="Proteomes" id="UP000241771">
    <property type="component" value="Unassembled WGS sequence"/>
</dbReference>
<proteinExistence type="predicted"/>
<evidence type="ECO:0000313" key="1">
    <source>
        <dbReference type="EMBL" id="PSW14790.1"/>
    </source>
</evidence>
<protein>
    <submittedName>
        <fullName evidence="1">Uncharacterized protein</fullName>
    </submittedName>
</protein>